<dbReference type="AlphaFoldDB" id="A0A2V1HZB5"/>
<dbReference type="InterPro" id="IPR036291">
    <property type="entry name" value="NAD(P)-bd_dom_sf"/>
</dbReference>
<dbReference type="EMBL" id="QEOP01000001">
    <property type="protein sequence ID" value="PVZ96357.1"/>
    <property type="molecule type" value="Genomic_DNA"/>
</dbReference>
<proteinExistence type="inferred from homology"/>
<keyword evidence="5" id="KW-1185">Reference proteome</keyword>
<dbReference type="FunFam" id="3.40.50.720:FF:000084">
    <property type="entry name" value="Short-chain dehydrogenase reductase"/>
    <property type="match status" value="1"/>
</dbReference>
<name>A0A2V1HZB5_9MICO</name>
<evidence type="ECO:0000313" key="5">
    <source>
        <dbReference type="Proteomes" id="UP000244893"/>
    </source>
</evidence>
<dbReference type="PANTHER" id="PTHR43639">
    <property type="entry name" value="OXIDOREDUCTASE, SHORT-CHAIN DEHYDROGENASE/REDUCTASE FAMILY (AFU_ORTHOLOGUE AFUA_5G02870)"/>
    <property type="match status" value="1"/>
</dbReference>
<dbReference type="GO" id="GO:0016491">
    <property type="term" value="F:oxidoreductase activity"/>
    <property type="evidence" value="ECO:0007669"/>
    <property type="project" value="UniProtKB-KW"/>
</dbReference>
<dbReference type="InterPro" id="IPR002347">
    <property type="entry name" value="SDR_fam"/>
</dbReference>
<keyword evidence="2" id="KW-0560">Oxidoreductase</keyword>
<accession>A0A2V1HZB5</accession>
<dbReference type="SUPFAM" id="SSF51735">
    <property type="entry name" value="NAD(P)-binding Rossmann-fold domains"/>
    <property type="match status" value="1"/>
</dbReference>
<organism evidence="4 5">
    <name type="scientific">Amnibacterium flavum</name>
    <dbReference type="NCBI Taxonomy" id="2173173"/>
    <lineage>
        <taxon>Bacteria</taxon>
        <taxon>Bacillati</taxon>
        <taxon>Actinomycetota</taxon>
        <taxon>Actinomycetes</taxon>
        <taxon>Micrococcales</taxon>
        <taxon>Microbacteriaceae</taxon>
        <taxon>Amnibacterium</taxon>
    </lineage>
</organism>
<dbReference type="Pfam" id="PF13561">
    <property type="entry name" value="adh_short_C2"/>
    <property type="match status" value="1"/>
</dbReference>
<evidence type="ECO:0000256" key="3">
    <source>
        <dbReference type="SAM" id="MobiDB-lite"/>
    </source>
</evidence>
<protein>
    <submittedName>
        <fullName evidence="4">3-oxoacyl-ACP reductase</fullName>
    </submittedName>
</protein>
<evidence type="ECO:0000313" key="4">
    <source>
        <dbReference type="EMBL" id="PVZ96357.1"/>
    </source>
</evidence>
<dbReference type="Gene3D" id="3.40.50.720">
    <property type="entry name" value="NAD(P)-binding Rossmann-like Domain"/>
    <property type="match status" value="1"/>
</dbReference>
<dbReference type="PRINTS" id="PR00081">
    <property type="entry name" value="GDHRDH"/>
</dbReference>
<comment type="caution">
    <text evidence="4">The sequence shown here is derived from an EMBL/GenBank/DDBJ whole genome shotgun (WGS) entry which is preliminary data.</text>
</comment>
<dbReference type="OrthoDB" id="7064009at2"/>
<dbReference type="CDD" id="cd05233">
    <property type="entry name" value="SDR_c"/>
    <property type="match status" value="1"/>
</dbReference>
<feature type="region of interest" description="Disordered" evidence="3">
    <location>
        <begin position="1"/>
        <end position="21"/>
    </location>
</feature>
<dbReference type="PRINTS" id="PR00080">
    <property type="entry name" value="SDRFAMILY"/>
</dbReference>
<evidence type="ECO:0000256" key="1">
    <source>
        <dbReference type="ARBA" id="ARBA00006484"/>
    </source>
</evidence>
<comment type="similarity">
    <text evidence="1">Belongs to the short-chain dehydrogenases/reductases (SDR) family.</text>
</comment>
<reference evidence="4 5" key="1">
    <citation type="submission" date="2018-05" db="EMBL/GenBank/DDBJ databases">
        <title>Amnibacterium sp. M8JJ-5, whole genome shotgun sequence.</title>
        <authorList>
            <person name="Tuo L."/>
        </authorList>
    </citation>
    <scope>NUCLEOTIDE SEQUENCE [LARGE SCALE GENOMIC DNA]</scope>
    <source>
        <strain evidence="4 5">M8JJ-5</strain>
    </source>
</reference>
<dbReference type="PANTHER" id="PTHR43639:SF1">
    <property type="entry name" value="SHORT-CHAIN DEHYDROGENASE_REDUCTASE FAMILY PROTEIN"/>
    <property type="match status" value="1"/>
</dbReference>
<sequence>MLTKESRVSETSGSEISEISESPKSRYASYPSLEGRVAFVSGGASGLGAEFVSQLAAQGVRVAFVDIDDAAGEALAREIADRGHPAPWYRHGDVRDIPALQQLIADAGRELGPITVLVNNAANDTRHKVEDVDVALWDDRTAVNIRHHFFAAQAVAPMMREVGGGSIINLGSISAHIDLADLPIYIASKAGIEGLTRTMARELGGDLIRVNCIIPGWVMTQRQLDNWITPEAEASIEANQALPHKLYPDDVARMVLWLAADDSRSCTGQKWIVDGGWM</sequence>
<feature type="compositionally biased region" description="Low complexity" evidence="3">
    <location>
        <begin position="9"/>
        <end position="21"/>
    </location>
</feature>
<gene>
    <name evidence="4" type="ORF">DDQ50_04595</name>
</gene>
<evidence type="ECO:0000256" key="2">
    <source>
        <dbReference type="ARBA" id="ARBA00023002"/>
    </source>
</evidence>
<dbReference type="Proteomes" id="UP000244893">
    <property type="component" value="Unassembled WGS sequence"/>
</dbReference>